<dbReference type="CDD" id="cd16383">
    <property type="entry name" value="GUN4"/>
    <property type="match status" value="1"/>
</dbReference>
<comment type="caution">
    <text evidence="2">The sequence shown here is derived from an EMBL/GenBank/DDBJ whole genome shotgun (WGS) entry which is preliminary data.</text>
</comment>
<keyword evidence="3" id="KW-1185">Reference proteome</keyword>
<dbReference type="PANTHER" id="PTHR34800">
    <property type="entry name" value="TETRAPYRROLE-BINDING PROTEIN, CHLOROPLASTIC"/>
    <property type="match status" value="1"/>
</dbReference>
<feature type="domain" description="GUN4-like" evidence="1">
    <location>
        <begin position="3"/>
        <end position="144"/>
    </location>
</feature>
<gene>
    <name evidence="2" type="ORF">WJX81_000278</name>
</gene>
<dbReference type="Proteomes" id="UP001445335">
    <property type="component" value="Unassembled WGS sequence"/>
</dbReference>
<dbReference type="GO" id="GO:0046906">
    <property type="term" value="F:tetrapyrrole binding"/>
    <property type="evidence" value="ECO:0007669"/>
    <property type="project" value="TreeGrafter"/>
</dbReference>
<dbReference type="Gene3D" id="1.25.40.620">
    <property type="match status" value="1"/>
</dbReference>
<dbReference type="Gene3D" id="1.10.10.1770">
    <property type="entry name" value="Gun4-like"/>
    <property type="match status" value="1"/>
</dbReference>
<dbReference type="InterPro" id="IPR037215">
    <property type="entry name" value="GUN4-like_sf"/>
</dbReference>
<proteinExistence type="predicted"/>
<evidence type="ECO:0000259" key="1">
    <source>
        <dbReference type="Pfam" id="PF05419"/>
    </source>
</evidence>
<protein>
    <recommendedName>
        <fullName evidence="1">GUN4-like domain-containing protein</fullName>
    </recommendedName>
</protein>
<evidence type="ECO:0000313" key="3">
    <source>
        <dbReference type="Proteomes" id="UP001445335"/>
    </source>
</evidence>
<dbReference type="InterPro" id="IPR008629">
    <property type="entry name" value="GUN4-like"/>
</dbReference>
<dbReference type="GO" id="GO:0010019">
    <property type="term" value="P:chloroplast-nucleus signaling pathway"/>
    <property type="evidence" value="ECO:0007669"/>
    <property type="project" value="TreeGrafter"/>
</dbReference>
<dbReference type="PANTHER" id="PTHR34800:SF1">
    <property type="entry name" value="TETRAPYRROLE-BINDING PROTEIN, CHLOROPLASTIC"/>
    <property type="match status" value="1"/>
</dbReference>
<name>A0AAW1QUC5_9CHLO</name>
<dbReference type="EMBL" id="JALJOU010000077">
    <property type="protein sequence ID" value="KAK9825123.1"/>
    <property type="molecule type" value="Genomic_DNA"/>
</dbReference>
<dbReference type="SUPFAM" id="SSF140869">
    <property type="entry name" value="GUN4-like"/>
    <property type="match status" value="1"/>
</dbReference>
<dbReference type="AlphaFoldDB" id="A0AAW1QUC5"/>
<evidence type="ECO:0000313" key="2">
    <source>
        <dbReference type="EMBL" id="KAK9825123.1"/>
    </source>
</evidence>
<sequence length="159" mass="18234">MESEAGMDYSTLKGLLAGGEFQAADDETRDLLIRLAGPEAVKRKWVYFTEVKFIPAADLQTMDALWRAASGGKFGYSVQKELWVQNRRYWEKFFKAIDWVQGEHNIYRKWPAGFTYSLKAAKGHLPLTNALRGTQLFKAIMEHPAFEKSKADARPDWLK</sequence>
<organism evidence="2 3">
    <name type="scientific">Elliptochloris bilobata</name>
    <dbReference type="NCBI Taxonomy" id="381761"/>
    <lineage>
        <taxon>Eukaryota</taxon>
        <taxon>Viridiplantae</taxon>
        <taxon>Chlorophyta</taxon>
        <taxon>core chlorophytes</taxon>
        <taxon>Trebouxiophyceae</taxon>
        <taxon>Trebouxiophyceae incertae sedis</taxon>
        <taxon>Elliptochloris clade</taxon>
        <taxon>Elliptochloris</taxon>
    </lineage>
</organism>
<reference evidence="2 3" key="1">
    <citation type="journal article" date="2024" name="Nat. Commun.">
        <title>Phylogenomics reveals the evolutionary origins of lichenization in chlorophyte algae.</title>
        <authorList>
            <person name="Puginier C."/>
            <person name="Libourel C."/>
            <person name="Otte J."/>
            <person name="Skaloud P."/>
            <person name="Haon M."/>
            <person name="Grisel S."/>
            <person name="Petersen M."/>
            <person name="Berrin J.G."/>
            <person name="Delaux P.M."/>
            <person name="Dal Grande F."/>
            <person name="Keller J."/>
        </authorList>
    </citation>
    <scope>NUCLEOTIDE SEQUENCE [LARGE SCALE GENOMIC DNA]</scope>
    <source>
        <strain evidence="2 3">SAG 245.80</strain>
    </source>
</reference>
<accession>A0AAW1QUC5</accession>
<dbReference type="Pfam" id="PF05419">
    <property type="entry name" value="GUN4"/>
    <property type="match status" value="1"/>
</dbReference>
<dbReference type="GO" id="GO:0009507">
    <property type="term" value="C:chloroplast"/>
    <property type="evidence" value="ECO:0007669"/>
    <property type="project" value="TreeGrafter"/>
</dbReference>